<dbReference type="AlphaFoldDB" id="A0A9Q0XDE5"/>
<keyword evidence="2" id="KW-1185">Reference proteome</keyword>
<protein>
    <submittedName>
        <fullName evidence="1">Uncharacterized protein</fullName>
    </submittedName>
</protein>
<reference evidence="1" key="1">
    <citation type="journal article" date="2023" name="DNA Res.">
        <title>Chromosome-level genome assembly of Phrynocephalus forsythii using third-generation DNA sequencing and Hi-C analysis.</title>
        <authorList>
            <person name="Qi Y."/>
            <person name="Zhao W."/>
            <person name="Zhao Y."/>
            <person name="Niu C."/>
            <person name="Cao S."/>
            <person name="Zhang Y."/>
        </authorList>
    </citation>
    <scope>NUCLEOTIDE SEQUENCE</scope>
    <source>
        <tissue evidence="1">Muscle</tissue>
    </source>
</reference>
<organism evidence="1 2">
    <name type="scientific">Phrynocephalus forsythii</name>
    <dbReference type="NCBI Taxonomy" id="171643"/>
    <lineage>
        <taxon>Eukaryota</taxon>
        <taxon>Metazoa</taxon>
        <taxon>Chordata</taxon>
        <taxon>Craniata</taxon>
        <taxon>Vertebrata</taxon>
        <taxon>Euteleostomi</taxon>
        <taxon>Lepidosauria</taxon>
        <taxon>Squamata</taxon>
        <taxon>Bifurcata</taxon>
        <taxon>Unidentata</taxon>
        <taxon>Episquamata</taxon>
        <taxon>Toxicofera</taxon>
        <taxon>Iguania</taxon>
        <taxon>Acrodonta</taxon>
        <taxon>Agamidae</taxon>
        <taxon>Agaminae</taxon>
        <taxon>Phrynocephalus</taxon>
    </lineage>
</organism>
<feature type="non-terminal residue" evidence="1">
    <location>
        <position position="1"/>
    </location>
</feature>
<sequence>AVLQLWLIGRSLGQHTCEVVTLGTAPAAGGACPYRDMYWADGVHLSDKGNEQWVLEIRKPI</sequence>
<evidence type="ECO:0000313" key="1">
    <source>
        <dbReference type="EMBL" id="KAJ7310514.1"/>
    </source>
</evidence>
<proteinExistence type="predicted"/>
<name>A0A9Q0XDE5_9SAUR</name>
<evidence type="ECO:0000313" key="2">
    <source>
        <dbReference type="Proteomes" id="UP001142489"/>
    </source>
</evidence>
<dbReference type="Proteomes" id="UP001142489">
    <property type="component" value="Unassembled WGS sequence"/>
</dbReference>
<feature type="non-terminal residue" evidence="1">
    <location>
        <position position="61"/>
    </location>
</feature>
<dbReference type="EMBL" id="JAPFRF010000015">
    <property type="protein sequence ID" value="KAJ7310514.1"/>
    <property type="molecule type" value="Genomic_DNA"/>
</dbReference>
<comment type="caution">
    <text evidence="1">The sequence shown here is derived from an EMBL/GenBank/DDBJ whole genome shotgun (WGS) entry which is preliminary data.</text>
</comment>
<gene>
    <name evidence="1" type="ORF">JRQ81_007436</name>
</gene>
<accession>A0A9Q0XDE5</accession>